<dbReference type="EMBL" id="NWSH01000703">
    <property type="protein sequence ID" value="PCG74692.1"/>
    <property type="molecule type" value="Genomic_DNA"/>
</dbReference>
<comment type="caution">
    <text evidence="2">The sequence shown here is derived from an EMBL/GenBank/DDBJ whole genome shotgun (WGS) entry which is preliminary data.</text>
</comment>
<gene>
    <name evidence="1" type="ORF">B5V51_12912</name>
    <name evidence="2" type="ORF">B5V51_12913</name>
</gene>
<proteinExistence type="predicted"/>
<evidence type="ECO:0000313" key="2">
    <source>
        <dbReference type="EMBL" id="PCG74692.1"/>
    </source>
</evidence>
<reference evidence="2" key="1">
    <citation type="submission" date="2017-09" db="EMBL/GenBank/DDBJ databases">
        <title>Contemporary evolution of a Lepidopteran species, Heliothis virescens, in response to modern agricultural practices.</title>
        <authorList>
            <person name="Fritz M.L."/>
            <person name="Deyonke A.M."/>
            <person name="Papanicolaou A."/>
            <person name="Micinski S."/>
            <person name="Westbrook J."/>
            <person name="Gould F."/>
        </authorList>
    </citation>
    <scope>NUCLEOTIDE SEQUENCE [LARGE SCALE GENOMIC DNA]</scope>
    <source>
        <strain evidence="2">HvINT-</strain>
        <tissue evidence="2">Whole body</tissue>
    </source>
</reference>
<accession>A0A2A4JTH8</accession>
<evidence type="ECO:0000313" key="1">
    <source>
        <dbReference type="EMBL" id="PCG74691.1"/>
    </source>
</evidence>
<organism evidence="2">
    <name type="scientific">Heliothis virescens</name>
    <name type="common">Tobacco budworm moth</name>
    <dbReference type="NCBI Taxonomy" id="7102"/>
    <lineage>
        <taxon>Eukaryota</taxon>
        <taxon>Metazoa</taxon>
        <taxon>Ecdysozoa</taxon>
        <taxon>Arthropoda</taxon>
        <taxon>Hexapoda</taxon>
        <taxon>Insecta</taxon>
        <taxon>Pterygota</taxon>
        <taxon>Neoptera</taxon>
        <taxon>Endopterygota</taxon>
        <taxon>Lepidoptera</taxon>
        <taxon>Glossata</taxon>
        <taxon>Ditrysia</taxon>
        <taxon>Noctuoidea</taxon>
        <taxon>Noctuidae</taxon>
        <taxon>Heliothinae</taxon>
        <taxon>Heliothis</taxon>
    </lineage>
</organism>
<sequence length="302" mass="34791">MSLRVASFSVERPKVTWCLFCNKPGTLVTEPDAQTYDTIKQIADQRQDVIRDQFYILYDENLAKQCFSWHEGCAAIYTAPEDSKQDQVIPKQEDPHEEIEIKIEDVQFSSVIKAVRSSRVRAAPAEAVVKCLFCDQHLNPEHKKPHSMHSRMSVARLIYDAAHRKQDRVFSKIRMYDSPEAMINRGMYFHKECYVKYVKLPNCCQRKRAGKISREDMIRGLKRLLKEIDDKLPTCCFEVSYLAKRLATLTEVKDAVVDVETVKGLLVAKYGDKLLFSYPNGLDSCVVFLSSVPLNEVMLRVR</sequence>
<name>A0A2A4JTH8_HELVI</name>
<dbReference type="EMBL" id="NWSH01000703">
    <property type="protein sequence ID" value="PCG74691.1"/>
    <property type="molecule type" value="Genomic_DNA"/>
</dbReference>
<protein>
    <submittedName>
        <fullName evidence="2">Uncharacterized protein</fullName>
    </submittedName>
</protein>
<dbReference type="AlphaFoldDB" id="A0A2A4JTH8"/>